<reference evidence="1 2" key="1">
    <citation type="journal article" date="2015" name="Genome Announc.">
        <title>Expanding the biotechnology potential of lactobacilli through comparative genomics of 213 strains and associated genera.</title>
        <authorList>
            <person name="Sun Z."/>
            <person name="Harris H.M."/>
            <person name="McCann A."/>
            <person name="Guo C."/>
            <person name="Argimon S."/>
            <person name="Zhang W."/>
            <person name="Yang X."/>
            <person name="Jeffery I.B."/>
            <person name="Cooney J.C."/>
            <person name="Kagawa T.F."/>
            <person name="Liu W."/>
            <person name="Song Y."/>
            <person name="Salvetti E."/>
            <person name="Wrobel A."/>
            <person name="Rasinkangas P."/>
            <person name="Parkhill J."/>
            <person name="Rea M.C."/>
            <person name="O'Sullivan O."/>
            <person name="Ritari J."/>
            <person name="Douillard F.P."/>
            <person name="Paul Ross R."/>
            <person name="Yang R."/>
            <person name="Briner A.E."/>
            <person name="Felis G.E."/>
            <person name="de Vos W.M."/>
            <person name="Barrangou R."/>
            <person name="Klaenhammer T.R."/>
            <person name="Caufield P.W."/>
            <person name="Cui Y."/>
            <person name="Zhang H."/>
            <person name="O'Toole P.W."/>
        </authorList>
    </citation>
    <scope>NUCLEOTIDE SEQUENCE [LARGE SCALE GENOMIC DNA]</scope>
    <source>
        <strain evidence="1 2">DSM 15946</strain>
    </source>
</reference>
<organism evidence="1 2">
    <name type="scientific">Limosilactobacillus ingluviei DSM 15946</name>
    <dbReference type="NCBI Taxonomy" id="1423760"/>
    <lineage>
        <taxon>Bacteria</taxon>
        <taxon>Bacillati</taxon>
        <taxon>Bacillota</taxon>
        <taxon>Bacilli</taxon>
        <taxon>Lactobacillales</taxon>
        <taxon>Lactobacillaceae</taxon>
        <taxon>Limosilactobacillus</taxon>
    </lineage>
</organism>
<name>A0A0R1UFV7_9LACO</name>
<evidence type="ECO:0000313" key="1">
    <source>
        <dbReference type="EMBL" id="KRL92289.1"/>
    </source>
</evidence>
<dbReference type="PATRIC" id="fig|1423760.3.peg.28"/>
<dbReference type="Proteomes" id="UP000050816">
    <property type="component" value="Unassembled WGS sequence"/>
</dbReference>
<proteinExistence type="predicted"/>
<gene>
    <name evidence="1" type="ORF">FC43_GL000027</name>
</gene>
<dbReference type="AlphaFoldDB" id="A0A0R1UFV7"/>
<sequence length="61" mass="7264">MWTIQPYTVYLQLRQTVIFHCDARKVINLSDNENFKAAYQWMIKLIGLVSEQKLSACTVRW</sequence>
<dbReference type="EMBL" id="AZFK01000006">
    <property type="protein sequence ID" value="KRL92289.1"/>
    <property type="molecule type" value="Genomic_DNA"/>
</dbReference>
<comment type="caution">
    <text evidence="1">The sequence shown here is derived from an EMBL/GenBank/DDBJ whole genome shotgun (WGS) entry which is preliminary data.</text>
</comment>
<protein>
    <submittedName>
        <fullName evidence="1">Uncharacterized protein</fullName>
    </submittedName>
</protein>
<accession>A0A0R1UFV7</accession>
<evidence type="ECO:0000313" key="2">
    <source>
        <dbReference type="Proteomes" id="UP000050816"/>
    </source>
</evidence>